<dbReference type="PROSITE" id="PS51257">
    <property type="entry name" value="PROKAR_LIPOPROTEIN"/>
    <property type="match status" value="1"/>
</dbReference>
<evidence type="ECO:0000313" key="2">
    <source>
        <dbReference type="Proteomes" id="UP000265562"/>
    </source>
</evidence>
<organism evidence="1 2">
    <name type="scientific">Lachnoanaerobaculum umeaense</name>
    <dbReference type="NCBI Taxonomy" id="617123"/>
    <lineage>
        <taxon>Bacteria</taxon>
        <taxon>Bacillati</taxon>
        <taxon>Bacillota</taxon>
        <taxon>Clostridia</taxon>
        <taxon>Lachnospirales</taxon>
        <taxon>Lachnospiraceae</taxon>
        <taxon>Lachnoanaerobaculum</taxon>
    </lineage>
</organism>
<dbReference type="EMBL" id="CP032364">
    <property type="protein sequence ID" value="AYA98468.1"/>
    <property type="molecule type" value="Genomic_DNA"/>
</dbReference>
<dbReference type="RefSeq" id="WP_111525994.1">
    <property type="nucleotide sequence ID" value="NZ_CP032364.1"/>
</dbReference>
<evidence type="ECO:0000313" key="1">
    <source>
        <dbReference type="EMBL" id="AYA98468.1"/>
    </source>
</evidence>
<dbReference type="OrthoDB" id="2054275at2"/>
<sequence>MRKKFNFIMIGIIMVSIFSITACGSKAKKSYDNDKVVKSFTEESRDTSLDGILDGDVYINDVFNIKFDAKVANMEMVDDQELSAMHISHGDYSIRMEANSSDSGKTVSFKILEDSTDIKSYIDEEIAVIKDDNKGLGDENIKVESNTLNFLGEDVPCLNSVLTSGSVKYYHTEVFLQSGNHVAVIEVNTTDEQVEDCLNAFTKAD</sequence>
<protein>
    <submittedName>
        <fullName evidence="1">Uncharacterized protein</fullName>
    </submittedName>
</protein>
<dbReference type="Proteomes" id="UP000265562">
    <property type="component" value="Chromosome"/>
</dbReference>
<gene>
    <name evidence="1" type="ORF">D4A81_00110</name>
</gene>
<name>A0A385PWB4_9FIRM</name>
<keyword evidence="2" id="KW-1185">Reference proteome</keyword>
<dbReference type="AlphaFoldDB" id="A0A385PWB4"/>
<accession>A0A385PWB4</accession>
<proteinExistence type="predicted"/>
<reference evidence="1 2" key="1">
    <citation type="submission" date="2018-09" db="EMBL/GenBank/DDBJ databases">
        <title>Genome sequencing of Lachnoanaerobaculum umeaense DSM 23576.</title>
        <authorList>
            <person name="Kook J.-K."/>
            <person name="Park S.-N."/>
            <person name="Lim Y.K."/>
        </authorList>
    </citation>
    <scope>NUCLEOTIDE SEQUENCE [LARGE SCALE GENOMIC DNA]</scope>
    <source>
        <strain evidence="2">DSM 23576 \ CCUG 58757</strain>
    </source>
</reference>
<dbReference type="KEGG" id="lua:D4A81_00110"/>